<keyword evidence="2 3" id="KW-0067">ATP-binding</keyword>
<comment type="similarity">
    <text evidence="4">Belongs to the protein kinase superfamily.</text>
</comment>
<feature type="binding site" evidence="3">
    <location>
        <position position="141"/>
    </location>
    <ligand>
        <name>ATP</name>
        <dbReference type="ChEBI" id="CHEBI:30616"/>
    </ligand>
</feature>
<dbReference type="SMART" id="SM00220">
    <property type="entry name" value="S_TKc"/>
    <property type="match status" value="1"/>
</dbReference>
<name>A0AAD5XS40_9FUNG</name>
<dbReference type="PROSITE" id="PS00107">
    <property type="entry name" value="PROTEIN_KINASE_ATP"/>
    <property type="match status" value="1"/>
</dbReference>
<evidence type="ECO:0000256" key="1">
    <source>
        <dbReference type="ARBA" id="ARBA00022741"/>
    </source>
</evidence>
<dbReference type="InterPro" id="IPR008271">
    <property type="entry name" value="Ser/Thr_kinase_AS"/>
</dbReference>
<gene>
    <name evidence="7" type="ORF">HK099_002145</name>
</gene>
<keyword evidence="8" id="KW-1185">Reference proteome</keyword>
<accession>A0AAD5XS40</accession>
<evidence type="ECO:0000313" key="7">
    <source>
        <dbReference type="EMBL" id="KAJ3201645.1"/>
    </source>
</evidence>
<keyword evidence="4" id="KW-0723">Serine/threonine-protein kinase</keyword>
<keyword evidence="1 3" id="KW-0547">Nucleotide-binding</keyword>
<dbReference type="Pfam" id="PF00069">
    <property type="entry name" value="Pkinase"/>
    <property type="match status" value="3"/>
</dbReference>
<dbReference type="SUPFAM" id="SSF56112">
    <property type="entry name" value="Protein kinase-like (PK-like)"/>
    <property type="match status" value="1"/>
</dbReference>
<evidence type="ECO:0000256" key="3">
    <source>
        <dbReference type="PROSITE-ProRule" id="PRU10141"/>
    </source>
</evidence>
<reference evidence="7" key="1">
    <citation type="submission" date="2020-05" db="EMBL/GenBank/DDBJ databases">
        <title>Phylogenomic resolution of chytrid fungi.</title>
        <authorList>
            <person name="Stajich J.E."/>
            <person name="Amses K."/>
            <person name="Simmons R."/>
            <person name="Seto K."/>
            <person name="Myers J."/>
            <person name="Bonds A."/>
            <person name="Quandt C.A."/>
            <person name="Barry K."/>
            <person name="Liu P."/>
            <person name="Grigoriev I."/>
            <person name="Longcore J.E."/>
            <person name="James T.Y."/>
        </authorList>
    </citation>
    <scope>NUCLEOTIDE SEQUENCE</scope>
    <source>
        <strain evidence="7">JEL0476</strain>
    </source>
</reference>
<feature type="compositionally biased region" description="Polar residues" evidence="5">
    <location>
        <begin position="39"/>
        <end position="50"/>
    </location>
</feature>
<dbReference type="Gene3D" id="1.10.510.10">
    <property type="entry name" value="Transferase(Phosphotransferase) domain 1"/>
    <property type="match status" value="1"/>
</dbReference>
<comment type="caution">
    <text evidence="7">The sequence shown here is derived from an EMBL/GenBank/DDBJ whole genome shotgun (WGS) entry which is preliminary data.</text>
</comment>
<evidence type="ECO:0000313" key="8">
    <source>
        <dbReference type="Proteomes" id="UP001211065"/>
    </source>
</evidence>
<dbReference type="InterPro" id="IPR017441">
    <property type="entry name" value="Protein_kinase_ATP_BS"/>
</dbReference>
<sequence length="456" mass="53261">MIKSLNNQQSFSLHFNNISQKQKPSNLKALNITIPTYYPSPSNSENQNDLPESPIVPSQPRADRLDSAFEFDFNNDKYYLELTDDHTEGMERYARESVRLAVESTKKLTLDYKLTSFLGWGEHGVVLGATRIVDHKPCVIKFIYKKNDQEKSKNTIPDEILLFQNFNHPNILQFVEYFEDDDNFFLVTSRILNYKYDFEIIDEDEIQPWDECISIETISGTESIIRVPLRNGQCDLFSYLEKFQTLSIDQIRKIVFGLVKSIHYLHTELNITHGDIKEENVLINQNTFQSFLTDFGHSKVRVKDKDSNKFLKCESLYGTFEYVPPEFIPNFKKTKKNDNNTNENEVKKNNNTQDCQQNNLIRYESGFEADIWALGILLYSCSTGLLSAKEHSNFFQLCCLNKFDKKCYPIENNYNFAKIKSEEELVDLIKGMLMIDPKERFTINDCLKHKFFENCC</sequence>
<dbReference type="AlphaFoldDB" id="A0AAD5XS40"/>
<dbReference type="PROSITE" id="PS50011">
    <property type="entry name" value="PROTEIN_KINASE_DOM"/>
    <property type="match status" value="1"/>
</dbReference>
<dbReference type="GO" id="GO:0005634">
    <property type="term" value="C:nucleus"/>
    <property type="evidence" value="ECO:0007669"/>
    <property type="project" value="TreeGrafter"/>
</dbReference>
<dbReference type="PANTHER" id="PTHR44167:SF30">
    <property type="entry name" value="PHOSPHORYLASE KINASE"/>
    <property type="match status" value="1"/>
</dbReference>
<proteinExistence type="inferred from homology"/>
<dbReference type="InterPro" id="IPR011009">
    <property type="entry name" value="Kinase-like_dom_sf"/>
</dbReference>
<feature type="region of interest" description="Disordered" evidence="5">
    <location>
        <begin position="38"/>
        <end position="59"/>
    </location>
</feature>
<dbReference type="PANTHER" id="PTHR44167">
    <property type="entry name" value="OVARIAN-SPECIFIC SERINE/THREONINE-PROTEIN KINASE LOK-RELATED"/>
    <property type="match status" value="1"/>
</dbReference>
<evidence type="ECO:0000256" key="4">
    <source>
        <dbReference type="RuleBase" id="RU000304"/>
    </source>
</evidence>
<evidence type="ECO:0000256" key="5">
    <source>
        <dbReference type="SAM" id="MobiDB-lite"/>
    </source>
</evidence>
<dbReference type="GO" id="GO:0044773">
    <property type="term" value="P:mitotic DNA damage checkpoint signaling"/>
    <property type="evidence" value="ECO:0007669"/>
    <property type="project" value="TreeGrafter"/>
</dbReference>
<dbReference type="GO" id="GO:0004674">
    <property type="term" value="F:protein serine/threonine kinase activity"/>
    <property type="evidence" value="ECO:0007669"/>
    <property type="project" value="UniProtKB-KW"/>
</dbReference>
<protein>
    <recommendedName>
        <fullName evidence="6">Protein kinase domain-containing protein</fullName>
    </recommendedName>
</protein>
<evidence type="ECO:0000259" key="6">
    <source>
        <dbReference type="PROSITE" id="PS50011"/>
    </source>
</evidence>
<feature type="domain" description="Protein kinase" evidence="6">
    <location>
        <begin position="112"/>
        <end position="452"/>
    </location>
</feature>
<keyword evidence="4" id="KW-0808">Transferase</keyword>
<evidence type="ECO:0000256" key="2">
    <source>
        <dbReference type="ARBA" id="ARBA00022840"/>
    </source>
</evidence>
<dbReference type="Proteomes" id="UP001211065">
    <property type="component" value="Unassembled WGS sequence"/>
</dbReference>
<organism evidence="7 8">
    <name type="scientific">Clydaea vesicula</name>
    <dbReference type="NCBI Taxonomy" id="447962"/>
    <lineage>
        <taxon>Eukaryota</taxon>
        <taxon>Fungi</taxon>
        <taxon>Fungi incertae sedis</taxon>
        <taxon>Chytridiomycota</taxon>
        <taxon>Chytridiomycota incertae sedis</taxon>
        <taxon>Chytridiomycetes</taxon>
        <taxon>Lobulomycetales</taxon>
        <taxon>Lobulomycetaceae</taxon>
        <taxon>Clydaea</taxon>
    </lineage>
</organism>
<keyword evidence="4" id="KW-0418">Kinase</keyword>
<dbReference type="Gene3D" id="3.30.200.20">
    <property type="entry name" value="Phosphorylase Kinase, domain 1"/>
    <property type="match status" value="1"/>
</dbReference>
<dbReference type="EMBL" id="JADGJW010001694">
    <property type="protein sequence ID" value="KAJ3201645.1"/>
    <property type="molecule type" value="Genomic_DNA"/>
</dbReference>
<dbReference type="PROSITE" id="PS00108">
    <property type="entry name" value="PROTEIN_KINASE_ST"/>
    <property type="match status" value="1"/>
</dbReference>
<dbReference type="InterPro" id="IPR000719">
    <property type="entry name" value="Prot_kinase_dom"/>
</dbReference>
<dbReference type="GO" id="GO:0005524">
    <property type="term" value="F:ATP binding"/>
    <property type="evidence" value="ECO:0007669"/>
    <property type="project" value="UniProtKB-UniRule"/>
</dbReference>